<reference evidence="2" key="1">
    <citation type="journal article" date="2023" name="Nat. Plants">
        <title>Single-cell RNA sequencing provides a high-resolution roadmap for understanding the multicellular compartmentation of specialized metabolism.</title>
        <authorList>
            <person name="Sun S."/>
            <person name="Shen X."/>
            <person name="Li Y."/>
            <person name="Li Y."/>
            <person name="Wang S."/>
            <person name="Li R."/>
            <person name="Zhang H."/>
            <person name="Shen G."/>
            <person name="Guo B."/>
            <person name="Wei J."/>
            <person name="Xu J."/>
            <person name="St-Pierre B."/>
            <person name="Chen S."/>
            <person name="Sun C."/>
        </authorList>
    </citation>
    <scope>NUCLEOTIDE SEQUENCE [LARGE SCALE GENOMIC DNA]</scope>
</reference>
<evidence type="ECO:0000313" key="1">
    <source>
        <dbReference type="EMBL" id="KAI5663372.1"/>
    </source>
</evidence>
<accession>A0ACC0AQT4</accession>
<protein>
    <submittedName>
        <fullName evidence="1">Uncharacterized protein</fullName>
    </submittedName>
</protein>
<proteinExistence type="predicted"/>
<keyword evidence="2" id="KW-1185">Reference proteome</keyword>
<name>A0ACC0AQT4_CATRO</name>
<dbReference type="Proteomes" id="UP001060085">
    <property type="component" value="Linkage Group LG05"/>
</dbReference>
<sequence length="264" mass="28748">MALASLRNMRLRSISRSVSNYSLGSRWNSTSATPSHKNSYGFPHNSAPEIIRRSLPPLLPPLGFECVGIRTAALRRLSCRFLFTGTAATGVSQSSGPVGSSEANSNAGSSGGGSQKTGEQGKPIRGSPVSWMSFLLLLVTGATLIWYYDREKKRHIEELNTASKAVRQGPSAGKAAIGGPFNLVDHNGKPVTEKDFLGKWTLIYFGFSHCPDICPDELQKLAVAVDKISKFRILPVCLRLMHVLLISFAVCWHILVFLALILHQ</sequence>
<comment type="caution">
    <text evidence="1">The sequence shown here is derived from an EMBL/GenBank/DDBJ whole genome shotgun (WGS) entry which is preliminary data.</text>
</comment>
<evidence type="ECO:0000313" key="2">
    <source>
        <dbReference type="Proteomes" id="UP001060085"/>
    </source>
</evidence>
<dbReference type="EMBL" id="CM044705">
    <property type="protein sequence ID" value="KAI5663372.1"/>
    <property type="molecule type" value="Genomic_DNA"/>
</dbReference>
<gene>
    <name evidence="1" type="ORF">M9H77_22695</name>
</gene>
<organism evidence="1 2">
    <name type="scientific">Catharanthus roseus</name>
    <name type="common">Madagascar periwinkle</name>
    <name type="synonym">Vinca rosea</name>
    <dbReference type="NCBI Taxonomy" id="4058"/>
    <lineage>
        <taxon>Eukaryota</taxon>
        <taxon>Viridiplantae</taxon>
        <taxon>Streptophyta</taxon>
        <taxon>Embryophyta</taxon>
        <taxon>Tracheophyta</taxon>
        <taxon>Spermatophyta</taxon>
        <taxon>Magnoliopsida</taxon>
        <taxon>eudicotyledons</taxon>
        <taxon>Gunneridae</taxon>
        <taxon>Pentapetalae</taxon>
        <taxon>asterids</taxon>
        <taxon>lamiids</taxon>
        <taxon>Gentianales</taxon>
        <taxon>Apocynaceae</taxon>
        <taxon>Rauvolfioideae</taxon>
        <taxon>Vinceae</taxon>
        <taxon>Catharanthinae</taxon>
        <taxon>Catharanthus</taxon>
    </lineage>
</organism>